<protein>
    <submittedName>
        <fullName evidence="2">Uncharacterized protein</fullName>
    </submittedName>
</protein>
<feature type="compositionally biased region" description="Basic and acidic residues" evidence="1">
    <location>
        <begin position="31"/>
        <end position="43"/>
    </location>
</feature>
<proteinExistence type="predicted"/>
<dbReference type="AlphaFoldDB" id="A0A368FYL2"/>
<organism evidence="2 3">
    <name type="scientific">Ancylostoma caninum</name>
    <name type="common">Dog hookworm</name>
    <dbReference type="NCBI Taxonomy" id="29170"/>
    <lineage>
        <taxon>Eukaryota</taxon>
        <taxon>Metazoa</taxon>
        <taxon>Ecdysozoa</taxon>
        <taxon>Nematoda</taxon>
        <taxon>Chromadorea</taxon>
        <taxon>Rhabditida</taxon>
        <taxon>Rhabditina</taxon>
        <taxon>Rhabditomorpha</taxon>
        <taxon>Strongyloidea</taxon>
        <taxon>Ancylostomatidae</taxon>
        <taxon>Ancylostomatinae</taxon>
        <taxon>Ancylostoma</taxon>
    </lineage>
</organism>
<feature type="non-terminal residue" evidence="2">
    <location>
        <position position="1"/>
    </location>
</feature>
<evidence type="ECO:0000313" key="2">
    <source>
        <dbReference type="EMBL" id="RCN37286.1"/>
    </source>
</evidence>
<dbReference type="Proteomes" id="UP000252519">
    <property type="component" value="Unassembled WGS sequence"/>
</dbReference>
<feature type="compositionally biased region" description="Polar residues" evidence="1">
    <location>
        <begin position="1"/>
        <end position="11"/>
    </location>
</feature>
<gene>
    <name evidence="2" type="ORF">ANCCAN_16803</name>
</gene>
<dbReference type="EMBL" id="JOJR01000481">
    <property type="protein sequence ID" value="RCN37286.1"/>
    <property type="molecule type" value="Genomic_DNA"/>
</dbReference>
<accession>A0A368FYL2</accession>
<comment type="caution">
    <text evidence="2">The sequence shown here is derived from an EMBL/GenBank/DDBJ whole genome shotgun (WGS) entry which is preliminary data.</text>
</comment>
<evidence type="ECO:0000256" key="1">
    <source>
        <dbReference type="SAM" id="MobiDB-lite"/>
    </source>
</evidence>
<keyword evidence="3" id="KW-1185">Reference proteome</keyword>
<reference evidence="2 3" key="1">
    <citation type="submission" date="2014-10" db="EMBL/GenBank/DDBJ databases">
        <title>Draft genome of the hookworm Ancylostoma caninum.</title>
        <authorList>
            <person name="Mitreva M."/>
        </authorList>
    </citation>
    <scope>NUCLEOTIDE SEQUENCE [LARGE SCALE GENOMIC DNA]</scope>
    <source>
        <strain evidence="2 3">Baltimore</strain>
    </source>
</reference>
<dbReference type="OrthoDB" id="5830558at2759"/>
<evidence type="ECO:0000313" key="3">
    <source>
        <dbReference type="Proteomes" id="UP000252519"/>
    </source>
</evidence>
<feature type="region of interest" description="Disordered" evidence="1">
    <location>
        <begin position="1"/>
        <end position="49"/>
    </location>
</feature>
<name>A0A368FYL2_ANCCA</name>
<sequence>LGRFRSPTTQALPEPSPPNKATKTVSFSDPLEQHHSPEGRDSALTDGNEGYTYIHESQLKENQAEKRRYNKNKRSARCKILSKMNTVLTEASTSSAGQQNFWTDGQEPTFYDTDYSLYEAHPPKKFPRAASRFYHDGDSMDSYGTITSQEILEAFAQASEELTLASLTNLGNPPPPCVDDSYLYTDLVHLSSPNTTYV</sequence>